<protein>
    <submittedName>
        <fullName evidence="1">DinB family protein</fullName>
    </submittedName>
</protein>
<evidence type="ECO:0000313" key="2">
    <source>
        <dbReference type="Proteomes" id="UP001257948"/>
    </source>
</evidence>
<sequence>MSEEILLEPPVAGSEADTLIGSLERQRRTFAWKCEGLDAAALNTRLGPSAITLGGLLKHLALVEADYFTLRLLGEDPGAPWNTVDWEAEPGWEWRSAAEDTPEQLYALWGAAVARSRANVRKVLAAGGLDQLAHFTSRNGDSPSLRRILADLIEEYARHVGQADLIRESIDGQVGEDPPAGFSY</sequence>
<organism evidence="1 2">
    <name type="scientific">Streptomyces justiciae</name>
    <dbReference type="NCBI Taxonomy" id="2780140"/>
    <lineage>
        <taxon>Bacteria</taxon>
        <taxon>Bacillati</taxon>
        <taxon>Actinomycetota</taxon>
        <taxon>Actinomycetes</taxon>
        <taxon>Kitasatosporales</taxon>
        <taxon>Streptomycetaceae</taxon>
        <taxon>Streptomyces</taxon>
    </lineage>
</organism>
<name>A0ABU3LND5_9ACTN</name>
<proteinExistence type="predicted"/>
<dbReference type="Proteomes" id="UP001257948">
    <property type="component" value="Unassembled WGS sequence"/>
</dbReference>
<dbReference type="InterPro" id="IPR007061">
    <property type="entry name" value="MST-like"/>
</dbReference>
<dbReference type="EMBL" id="JAVTLL010000005">
    <property type="protein sequence ID" value="MDT7840749.1"/>
    <property type="molecule type" value="Genomic_DNA"/>
</dbReference>
<accession>A0ABU3LND5</accession>
<dbReference type="RefSeq" id="WP_314199470.1">
    <property type="nucleotide sequence ID" value="NZ_JAVTLL010000005.1"/>
</dbReference>
<keyword evidence="2" id="KW-1185">Reference proteome</keyword>
<evidence type="ECO:0000313" key="1">
    <source>
        <dbReference type="EMBL" id="MDT7840749.1"/>
    </source>
</evidence>
<reference evidence="2" key="1">
    <citation type="submission" date="2023-07" db="EMBL/GenBank/DDBJ databases">
        <title>Draft genome sequence of the endophytic actinobacterium Streptomyces justiciae WPN32, a potential antibiotic producer.</title>
        <authorList>
            <person name="Yasawong M."/>
            <person name="Pana W."/>
            <person name="Ganta P."/>
            <person name="Santapan N."/>
            <person name="Songngamsuk T."/>
            <person name="Phatcharaharikarn M."/>
            <person name="Kerdtoob S."/>
            <person name="Nantapong N."/>
        </authorList>
    </citation>
    <scope>NUCLEOTIDE SEQUENCE [LARGE SCALE GENOMIC DNA]</scope>
    <source>
        <strain evidence="2">WPN32</strain>
    </source>
</reference>
<comment type="caution">
    <text evidence="1">The sequence shown here is derived from an EMBL/GenBank/DDBJ whole genome shotgun (WGS) entry which is preliminary data.</text>
</comment>
<dbReference type="Gene3D" id="1.20.120.450">
    <property type="entry name" value="dinb family like domain"/>
    <property type="match status" value="1"/>
</dbReference>
<dbReference type="InterPro" id="IPR034660">
    <property type="entry name" value="DinB/YfiT-like"/>
</dbReference>
<dbReference type="Pfam" id="PF04978">
    <property type="entry name" value="MST"/>
    <property type="match status" value="1"/>
</dbReference>
<dbReference type="SUPFAM" id="SSF109854">
    <property type="entry name" value="DinB/YfiT-like putative metalloenzymes"/>
    <property type="match status" value="1"/>
</dbReference>
<gene>
    <name evidence="1" type="ORF">RQC66_08390</name>
</gene>